<evidence type="ECO:0000256" key="7">
    <source>
        <dbReference type="ARBA" id="ARBA00022779"/>
    </source>
</evidence>
<keyword evidence="12" id="KW-0282">Flagellum</keyword>
<evidence type="ECO:0000256" key="2">
    <source>
        <dbReference type="ARBA" id="ARBA00004202"/>
    </source>
</evidence>
<dbReference type="PANTHER" id="PTHR30034:SF6">
    <property type="entry name" value="YOP PROTEINS TRANSLOCATION PROTEIN Q"/>
    <property type="match status" value="1"/>
</dbReference>
<dbReference type="EMBL" id="JBHLXD010000017">
    <property type="protein sequence ID" value="MFC0209034.1"/>
    <property type="molecule type" value="Genomic_DNA"/>
</dbReference>
<evidence type="ECO:0000313" key="12">
    <source>
        <dbReference type="EMBL" id="MFC0209034.1"/>
    </source>
</evidence>
<accession>A0ABV6D8S0</accession>
<keyword evidence="5" id="KW-1003">Cell membrane</keyword>
<reference evidence="12 13" key="1">
    <citation type="submission" date="2024-09" db="EMBL/GenBank/DDBJ databases">
        <authorList>
            <person name="Sun Q."/>
            <person name="Mori K."/>
        </authorList>
    </citation>
    <scope>NUCLEOTIDE SEQUENCE [LARGE SCALE GENOMIC DNA]</scope>
    <source>
        <strain evidence="12 13">CCM 8543</strain>
    </source>
</reference>
<dbReference type="Proteomes" id="UP001589755">
    <property type="component" value="Unassembled WGS sequence"/>
</dbReference>
<evidence type="ECO:0000256" key="5">
    <source>
        <dbReference type="ARBA" id="ARBA00022475"/>
    </source>
</evidence>
<keyword evidence="12" id="KW-0966">Cell projection</keyword>
<protein>
    <recommendedName>
        <fullName evidence="4">Flagellar motor switch protein FliM</fullName>
    </recommendedName>
</protein>
<evidence type="ECO:0000256" key="10">
    <source>
        <dbReference type="ARBA" id="ARBA00025044"/>
    </source>
</evidence>
<evidence type="ECO:0000259" key="11">
    <source>
        <dbReference type="Pfam" id="PF01052"/>
    </source>
</evidence>
<keyword evidence="12" id="KW-0969">Cilium</keyword>
<dbReference type="RefSeq" id="WP_261519451.1">
    <property type="nucleotide sequence ID" value="NZ_JAODNW010000003.1"/>
</dbReference>
<keyword evidence="13" id="KW-1185">Reference proteome</keyword>
<comment type="function">
    <text evidence="10">FliM is one of three proteins (FliG, FliN, FliM) that forms the rotor-mounted switch complex (C ring), located at the base of the basal body. This complex interacts with the CheY and CheZ chemotaxis proteins, in addition to contacting components of the motor that determine the direction of flagellar rotation.</text>
</comment>
<dbReference type="InterPro" id="IPR036429">
    <property type="entry name" value="SpoA-like_sf"/>
</dbReference>
<dbReference type="Gene3D" id="2.30.330.10">
    <property type="entry name" value="SpoA-like"/>
    <property type="match status" value="1"/>
</dbReference>
<dbReference type="SUPFAM" id="SSF101801">
    <property type="entry name" value="Surface presentation of antigens (SPOA)"/>
    <property type="match status" value="1"/>
</dbReference>
<keyword evidence="8" id="KW-0472">Membrane</keyword>
<feature type="domain" description="Flagellar motor switch protein FliN-like C-terminal" evidence="11">
    <location>
        <begin position="231"/>
        <end position="300"/>
    </location>
</feature>
<evidence type="ECO:0000256" key="8">
    <source>
        <dbReference type="ARBA" id="ARBA00023136"/>
    </source>
</evidence>
<evidence type="ECO:0000313" key="13">
    <source>
        <dbReference type="Proteomes" id="UP001589755"/>
    </source>
</evidence>
<name>A0ABV6D8S0_9HYPH</name>
<dbReference type="InterPro" id="IPR028976">
    <property type="entry name" value="CheC-like_sf"/>
</dbReference>
<dbReference type="InterPro" id="IPR001543">
    <property type="entry name" value="FliN-like_C"/>
</dbReference>
<dbReference type="Pfam" id="PF01052">
    <property type="entry name" value="FliMN_C"/>
    <property type="match status" value="1"/>
</dbReference>
<comment type="caution">
    <text evidence="12">The sequence shown here is derived from an EMBL/GenBank/DDBJ whole genome shotgun (WGS) entry which is preliminary data.</text>
</comment>
<keyword evidence="9" id="KW-0975">Bacterial flagellum</keyword>
<evidence type="ECO:0000256" key="3">
    <source>
        <dbReference type="ARBA" id="ARBA00011049"/>
    </source>
</evidence>
<comment type="subcellular location">
    <subcellularLocation>
        <location evidence="1">Bacterial flagellum basal body</location>
    </subcellularLocation>
    <subcellularLocation>
        <location evidence="2">Cell membrane</location>
        <topology evidence="2">Peripheral membrane protein</topology>
    </subcellularLocation>
</comment>
<proteinExistence type="inferred from homology"/>
<dbReference type="Gene3D" id="3.40.1550.10">
    <property type="entry name" value="CheC-like"/>
    <property type="match status" value="1"/>
</dbReference>
<sequence>MAAKAENPELMRKLIVERLVGETGDPHHVTESARAAAMRALPALAEALEERFPQPLAVDVTEIEVVRLAQLKPQADSFDALVVVPAAASRDALTMRLDPQALSLLVSSFFGGDPDIPPPPLERVPSRIELDVAAMVFEIFAKALNGEGPRALGLRLPVPQPLAGPGDFKRFVVRDGPGVCITFSLGAGESAGRLTAWMPQRVVLEGRRAAAPDAAGEKLQASEWRRRFSDEVLRSHVELTATVPLAKLPLKALMGLREGQVLELHEKAQSETRLSVRGRTIFICEFGKLGQHYTVRLTRPFDARQEVLDGLAAS</sequence>
<organism evidence="12 13">
    <name type="scientific">Chelativorans intermedius</name>
    <dbReference type="NCBI Taxonomy" id="515947"/>
    <lineage>
        <taxon>Bacteria</taxon>
        <taxon>Pseudomonadati</taxon>
        <taxon>Pseudomonadota</taxon>
        <taxon>Alphaproteobacteria</taxon>
        <taxon>Hyphomicrobiales</taxon>
        <taxon>Phyllobacteriaceae</taxon>
        <taxon>Chelativorans</taxon>
    </lineage>
</organism>
<gene>
    <name evidence="12" type="ORF">ACFFJ2_11565</name>
</gene>
<keyword evidence="7" id="KW-0283">Flagellar rotation</keyword>
<comment type="similarity">
    <text evidence="3">Belongs to the FliM family.</text>
</comment>
<evidence type="ECO:0000256" key="1">
    <source>
        <dbReference type="ARBA" id="ARBA00004117"/>
    </source>
</evidence>
<evidence type="ECO:0000256" key="9">
    <source>
        <dbReference type="ARBA" id="ARBA00023143"/>
    </source>
</evidence>
<evidence type="ECO:0000256" key="6">
    <source>
        <dbReference type="ARBA" id="ARBA00022500"/>
    </source>
</evidence>
<evidence type="ECO:0000256" key="4">
    <source>
        <dbReference type="ARBA" id="ARBA00021898"/>
    </source>
</evidence>
<dbReference type="PANTHER" id="PTHR30034">
    <property type="entry name" value="FLAGELLAR MOTOR SWITCH PROTEIN FLIM"/>
    <property type="match status" value="1"/>
</dbReference>
<keyword evidence="6" id="KW-0145">Chemotaxis</keyword>